<comment type="similarity">
    <text evidence="1">Belongs to the transferase hexapeptide repeat family.</text>
</comment>
<dbReference type="InterPro" id="IPR011004">
    <property type="entry name" value="Trimer_LpxA-like_sf"/>
</dbReference>
<evidence type="ECO:0000256" key="1">
    <source>
        <dbReference type="ARBA" id="ARBA00007274"/>
    </source>
</evidence>
<keyword evidence="4" id="KW-0808">Transferase</keyword>
<name>A0A1W1V823_9BACT</name>
<dbReference type="GO" id="GO:0016740">
    <property type="term" value="F:transferase activity"/>
    <property type="evidence" value="ECO:0007669"/>
    <property type="project" value="UniProtKB-KW"/>
</dbReference>
<evidence type="ECO:0000256" key="2">
    <source>
        <dbReference type="PIRSR" id="PIRSR620019-1"/>
    </source>
</evidence>
<protein>
    <submittedName>
        <fullName evidence="4">Transferase hexapeptide repeat containing protein</fullName>
    </submittedName>
</protein>
<keyword evidence="5" id="KW-1185">Reference proteome</keyword>
<dbReference type="PANTHER" id="PTHR43300:SF7">
    <property type="entry name" value="UDP-N-ACETYLBACILLOSAMINE N-ACETYLTRANSFERASE"/>
    <property type="match status" value="1"/>
</dbReference>
<reference evidence="4 5" key="1">
    <citation type="submission" date="2017-04" db="EMBL/GenBank/DDBJ databases">
        <authorList>
            <person name="Afonso C.L."/>
            <person name="Miller P.J."/>
            <person name="Scott M.A."/>
            <person name="Spackman E."/>
            <person name="Goraichik I."/>
            <person name="Dimitrov K.M."/>
            <person name="Suarez D.L."/>
            <person name="Swayne D.E."/>
        </authorList>
    </citation>
    <scope>NUCLEOTIDE SEQUENCE [LARGE SCALE GENOMIC DNA]</scope>
    <source>
        <strain evidence="4 5">DSM 11622</strain>
    </source>
</reference>
<dbReference type="Gene3D" id="3.40.50.20">
    <property type="match status" value="1"/>
</dbReference>
<dbReference type="InterPro" id="IPR050179">
    <property type="entry name" value="Trans_hexapeptide_repeat"/>
</dbReference>
<evidence type="ECO:0000313" key="5">
    <source>
        <dbReference type="Proteomes" id="UP000192266"/>
    </source>
</evidence>
<dbReference type="SUPFAM" id="SSF51161">
    <property type="entry name" value="Trimeric LpxA-like enzymes"/>
    <property type="match status" value="1"/>
</dbReference>
<feature type="domain" description="Mannose-1-phosphate guanyltransferase C-terminal" evidence="3">
    <location>
        <begin position="97"/>
        <end position="192"/>
    </location>
</feature>
<dbReference type="Proteomes" id="UP000192266">
    <property type="component" value="Unassembled WGS sequence"/>
</dbReference>
<evidence type="ECO:0000313" key="4">
    <source>
        <dbReference type="EMBL" id="SMB89455.1"/>
    </source>
</evidence>
<organism evidence="4 5">
    <name type="scientific">Hymenobacter roseosalivarius DSM 11622</name>
    <dbReference type="NCBI Taxonomy" id="645990"/>
    <lineage>
        <taxon>Bacteria</taxon>
        <taxon>Pseudomonadati</taxon>
        <taxon>Bacteroidota</taxon>
        <taxon>Cytophagia</taxon>
        <taxon>Cytophagales</taxon>
        <taxon>Hymenobacteraceae</taxon>
        <taxon>Hymenobacter</taxon>
    </lineage>
</organism>
<gene>
    <name evidence="4" type="ORF">SAMN00120144_0931</name>
</gene>
<dbReference type="RefSeq" id="WP_084444383.1">
    <property type="nucleotide sequence ID" value="NZ_FWWW01000052.1"/>
</dbReference>
<feature type="site" description="Increases basicity of active site His" evidence="2">
    <location>
        <position position="140"/>
    </location>
</feature>
<dbReference type="PANTHER" id="PTHR43300">
    <property type="entry name" value="ACETYLTRANSFERASE"/>
    <property type="match status" value="1"/>
</dbReference>
<dbReference type="Gene3D" id="2.160.10.10">
    <property type="entry name" value="Hexapeptide repeat proteins"/>
    <property type="match status" value="1"/>
</dbReference>
<dbReference type="Pfam" id="PF25087">
    <property type="entry name" value="GMPPB_C"/>
    <property type="match status" value="1"/>
</dbReference>
<dbReference type="AlphaFoldDB" id="A0A1W1V823"/>
<dbReference type="STRING" id="645990.SAMN00120144_0931"/>
<dbReference type="OrthoDB" id="9794407at2"/>
<dbReference type="EMBL" id="FWWW01000052">
    <property type="protein sequence ID" value="SMB89455.1"/>
    <property type="molecule type" value="Genomic_DNA"/>
</dbReference>
<dbReference type="InterPro" id="IPR056729">
    <property type="entry name" value="GMPPB_C"/>
</dbReference>
<sequence>MRVVLIGGGDLAQQLAHYIQTYDSQAEVVGFVDDFAVEGEQRFGIPCLGPIAALPDLYAQRQLDAVLLSIGYNHRETRQQLFEELRLMIPFYTFVHPTAFIDASATVGEGCCIGPHTVLEQRTIIEPNVFLYGGVNVSHDSKIGAHTFVAPSVAIAGFVRVGRRCFLGLHSTIVERVNITDDVVIGAGALVLRHLTKPGLYMGVPVFKR</sequence>
<feature type="active site" description="Proton acceptor" evidence="2">
    <location>
        <position position="139"/>
    </location>
</feature>
<proteinExistence type="inferred from homology"/>
<dbReference type="CDD" id="cd03360">
    <property type="entry name" value="LbH_AT_putative"/>
    <property type="match status" value="1"/>
</dbReference>
<dbReference type="InterPro" id="IPR020019">
    <property type="entry name" value="AcTrfase_PglD-like"/>
</dbReference>
<accession>A0A1W1V823</accession>
<evidence type="ECO:0000259" key="3">
    <source>
        <dbReference type="Pfam" id="PF25087"/>
    </source>
</evidence>